<dbReference type="GO" id="GO:0004016">
    <property type="term" value="F:adenylate cyclase activity"/>
    <property type="evidence" value="ECO:0007669"/>
    <property type="project" value="UniProtKB-ARBA"/>
</dbReference>
<feature type="domain" description="Guanylate cyclase" evidence="2">
    <location>
        <begin position="425"/>
        <end position="556"/>
    </location>
</feature>
<evidence type="ECO:0000313" key="4">
    <source>
        <dbReference type="Proteomes" id="UP000664096"/>
    </source>
</evidence>
<reference evidence="3" key="1">
    <citation type="submission" date="2020-12" db="EMBL/GenBank/DDBJ databases">
        <title>Oil enriched cultivation method for isolating marine PHA-producing bacteria.</title>
        <authorList>
            <person name="Zheng W."/>
            <person name="Yu S."/>
            <person name="Huang Y."/>
        </authorList>
    </citation>
    <scope>NUCLEOTIDE SEQUENCE</scope>
    <source>
        <strain evidence="3">SY-2-12</strain>
    </source>
</reference>
<dbReference type="PANTHER" id="PTHR43081:SF20">
    <property type="entry name" value="TWO-COMPONENT RESPONSE REGULATOR"/>
    <property type="match status" value="1"/>
</dbReference>
<dbReference type="RefSeq" id="WP_207142390.1">
    <property type="nucleotide sequence ID" value="NZ_JAEKJZ010000004.1"/>
</dbReference>
<dbReference type="PROSITE" id="PS50125">
    <property type="entry name" value="GUANYLATE_CYCLASE_2"/>
    <property type="match status" value="1"/>
</dbReference>
<keyword evidence="1" id="KW-0812">Transmembrane</keyword>
<evidence type="ECO:0000259" key="2">
    <source>
        <dbReference type="PROSITE" id="PS50125"/>
    </source>
</evidence>
<dbReference type="Pfam" id="PF05226">
    <property type="entry name" value="CHASE2"/>
    <property type="match status" value="1"/>
</dbReference>
<dbReference type="Proteomes" id="UP000664096">
    <property type="component" value="Unassembled WGS sequence"/>
</dbReference>
<sequence length="629" mass="66192">MKPHLPVWMFVGAFVIGGIWAGWLGQRHLAGTGSWFDRVETVLLDWRIHVTGTRASPDNVVVIAIDDATISASGTQPIGRRRLALLIERIKAAGARGLAVDILLVSASDPEADAVLAEALGSLPTVIAGAAQFAQATHSDALIPVADGQLMPLDVFSKAASVGLVNVATDNGGTPRHIPLLFQVQGSLAPSFALSAAGVYLGAMPSLTAEGIRLGERVQPLDLGWHMPLNYYGPRGTVRTISAQDLFDGVADPAEINGRLAVLGVTATGVGDRFATPFDQILPGVEVQATAMANLLDGSCLIRNSAVRSIDAVAALLITCLGVLAVVVLPLAAASLTFIGLLTGWLAAITVLFGNGYWFNGALPIVASVPPVVALVILRQVADRYRTRRLTVAQEALSRFQAPAIARRIAEDPSFLLAPKEQDVAILFIDLSGYTGLSERLGPARTRDVLKAFHTLVVNETGKNNGLVLDFMGDGAMLGFGIPDAGSTDAADACQCAFDLARSVGAWISDSGLEGEISGVRVGGHYGQVVLSRLGHENQQQIAATGDCVNVASRLQDVAKGLEASVALSTDLTDAANASADEPFSAHRVETAAIRGRQKHLRVGLWTRQEILKPMRVDDLPEPADRPSD</sequence>
<dbReference type="AlphaFoldDB" id="A0A939EG70"/>
<dbReference type="InterPro" id="IPR007890">
    <property type="entry name" value="CHASE2"/>
</dbReference>
<dbReference type="SMART" id="SM00044">
    <property type="entry name" value="CYCc"/>
    <property type="match status" value="1"/>
</dbReference>
<evidence type="ECO:0000313" key="3">
    <source>
        <dbReference type="EMBL" id="MBN9672560.1"/>
    </source>
</evidence>
<protein>
    <submittedName>
        <fullName evidence="3">Adenylate/guanylate cyclase domain-containing protein</fullName>
    </submittedName>
</protein>
<dbReference type="InterPro" id="IPR029787">
    <property type="entry name" value="Nucleotide_cyclase"/>
</dbReference>
<gene>
    <name evidence="3" type="ORF">JF539_19560</name>
</gene>
<feature type="transmembrane region" description="Helical" evidence="1">
    <location>
        <begin position="357"/>
        <end position="378"/>
    </location>
</feature>
<dbReference type="Gene3D" id="3.30.70.1230">
    <property type="entry name" value="Nucleotide cyclase"/>
    <property type="match status" value="1"/>
</dbReference>
<feature type="transmembrane region" description="Helical" evidence="1">
    <location>
        <begin position="312"/>
        <end position="345"/>
    </location>
</feature>
<proteinExistence type="predicted"/>
<name>A0A939EG70_9HYPH</name>
<dbReference type="InterPro" id="IPR001054">
    <property type="entry name" value="A/G_cyclase"/>
</dbReference>
<keyword evidence="1" id="KW-1133">Transmembrane helix</keyword>
<dbReference type="InterPro" id="IPR050697">
    <property type="entry name" value="Adenylyl/Guanylyl_Cyclase_3/4"/>
</dbReference>
<dbReference type="PANTHER" id="PTHR43081">
    <property type="entry name" value="ADENYLATE CYCLASE, TERMINAL-DIFFERENTIATION SPECIFIC-RELATED"/>
    <property type="match status" value="1"/>
</dbReference>
<dbReference type="CDD" id="cd07302">
    <property type="entry name" value="CHD"/>
    <property type="match status" value="1"/>
</dbReference>
<evidence type="ECO:0000256" key="1">
    <source>
        <dbReference type="SAM" id="Phobius"/>
    </source>
</evidence>
<dbReference type="GO" id="GO:0035556">
    <property type="term" value="P:intracellular signal transduction"/>
    <property type="evidence" value="ECO:0007669"/>
    <property type="project" value="InterPro"/>
</dbReference>
<feature type="transmembrane region" description="Helical" evidence="1">
    <location>
        <begin position="6"/>
        <end position="25"/>
    </location>
</feature>
<organism evidence="3 4">
    <name type="scientific">Roseibium aggregatum</name>
    <dbReference type="NCBI Taxonomy" id="187304"/>
    <lineage>
        <taxon>Bacteria</taxon>
        <taxon>Pseudomonadati</taxon>
        <taxon>Pseudomonadota</taxon>
        <taxon>Alphaproteobacteria</taxon>
        <taxon>Hyphomicrobiales</taxon>
        <taxon>Stappiaceae</taxon>
        <taxon>Roseibium</taxon>
    </lineage>
</organism>
<dbReference type="SMART" id="SM01080">
    <property type="entry name" value="CHASE2"/>
    <property type="match status" value="1"/>
</dbReference>
<accession>A0A939EG70</accession>
<dbReference type="SUPFAM" id="SSF55073">
    <property type="entry name" value="Nucleotide cyclase"/>
    <property type="match status" value="1"/>
</dbReference>
<dbReference type="GO" id="GO:0006171">
    <property type="term" value="P:cAMP biosynthetic process"/>
    <property type="evidence" value="ECO:0007669"/>
    <property type="project" value="TreeGrafter"/>
</dbReference>
<keyword evidence="1" id="KW-0472">Membrane</keyword>
<dbReference type="EMBL" id="JAEKJZ010000004">
    <property type="protein sequence ID" value="MBN9672560.1"/>
    <property type="molecule type" value="Genomic_DNA"/>
</dbReference>
<comment type="caution">
    <text evidence="3">The sequence shown here is derived from an EMBL/GenBank/DDBJ whole genome shotgun (WGS) entry which is preliminary data.</text>
</comment>
<dbReference type="Pfam" id="PF00211">
    <property type="entry name" value="Guanylate_cyc"/>
    <property type="match status" value="1"/>
</dbReference>